<gene>
    <name evidence="2" type="ORF">ZHD862_LOCUS28899</name>
</gene>
<feature type="non-terminal residue" evidence="2">
    <location>
        <position position="1"/>
    </location>
</feature>
<dbReference type="EMBL" id="CAJNOT010002475">
    <property type="protein sequence ID" value="CAF1318851.1"/>
    <property type="molecule type" value="Genomic_DNA"/>
</dbReference>
<evidence type="ECO:0000313" key="3">
    <source>
        <dbReference type="Proteomes" id="UP000663864"/>
    </source>
</evidence>
<accession>A0A815F575</accession>
<protein>
    <submittedName>
        <fullName evidence="2">Uncharacterized protein</fullName>
    </submittedName>
</protein>
<name>A0A815F575_9BILA</name>
<evidence type="ECO:0000256" key="1">
    <source>
        <dbReference type="SAM" id="MobiDB-lite"/>
    </source>
</evidence>
<comment type="caution">
    <text evidence="2">The sequence shown here is derived from an EMBL/GenBank/DDBJ whole genome shotgun (WGS) entry which is preliminary data.</text>
</comment>
<evidence type="ECO:0000313" key="2">
    <source>
        <dbReference type="EMBL" id="CAF1318851.1"/>
    </source>
</evidence>
<proteinExistence type="predicted"/>
<dbReference type="AlphaFoldDB" id="A0A815F575"/>
<sequence length="31" mass="3794">TIPPRQQHCRMKQQQQLQSRTPPRNSIRPPW</sequence>
<dbReference type="Proteomes" id="UP000663864">
    <property type="component" value="Unassembled WGS sequence"/>
</dbReference>
<organism evidence="2 3">
    <name type="scientific">Rotaria sordida</name>
    <dbReference type="NCBI Taxonomy" id="392033"/>
    <lineage>
        <taxon>Eukaryota</taxon>
        <taxon>Metazoa</taxon>
        <taxon>Spiralia</taxon>
        <taxon>Gnathifera</taxon>
        <taxon>Rotifera</taxon>
        <taxon>Eurotatoria</taxon>
        <taxon>Bdelloidea</taxon>
        <taxon>Philodinida</taxon>
        <taxon>Philodinidae</taxon>
        <taxon>Rotaria</taxon>
    </lineage>
</organism>
<feature type="region of interest" description="Disordered" evidence="1">
    <location>
        <begin position="1"/>
        <end position="31"/>
    </location>
</feature>
<reference evidence="2" key="1">
    <citation type="submission" date="2021-02" db="EMBL/GenBank/DDBJ databases">
        <authorList>
            <person name="Nowell W R."/>
        </authorList>
    </citation>
    <scope>NUCLEOTIDE SEQUENCE</scope>
</reference>